<dbReference type="AlphaFoldDB" id="A0A482UC41"/>
<name>A0A482UC41_9PSED</name>
<dbReference type="RefSeq" id="WP_126190524.1">
    <property type="nucleotide sequence ID" value="NZ_RWYU02000009.1"/>
</dbReference>
<keyword evidence="2" id="KW-0964">Secreted</keyword>
<comment type="caution">
    <text evidence="4">The sequence shown here is derived from an EMBL/GenBank/DDBJ whole genome shotgun (WGS) entry which is preliminary data.</text>
</comment>
<dbReference type="InterPro" id="IPR010221">
    <property type="entry name" value="VCBS_dom"/>
</dbReference>
<feature type="non-terminal residue" evidence="4">
    <location>
        <position position="1"/>
    </location>
</feature>
<dbReference type="InterPro" id="IPR018511">
    <property type="entry name" value="Hemolysin-typ_Ca-bd_CS"/>
</dbReference>
<dbReference type="NCBIfam" id="TIGR01965">
    <property type="entry name" value="VCBS_repeat"/>
    <property type="match status" value="1"/>
</dbReference>
<dbReference type="SUPFAM" id="SSF51120">
    <property type="entry name" value="beta-Roll"/>
    <property type="match status" value="2"/>
</dbReference>
<dbReference type="OrthoDB" id="5192166at2"/>
<proteinExistence type="predicted"/>
<dbReference type="Gene3D" id="2.150.10.10">
    <property type="entry name" value="Serralysin-like metalloprotease, C-terminal"/>
    <property type="match status" value="3"/>
</dbReference>
<dbReference type="PROSITE" id="PS00330">
    <property type="entry name" value="HEMOLYSIN_CALCIUM"/>
    <property type="match status" value="6"/>
</dbReference>
<reference evidence="4 5" key="1">
    <citation type="submission" date="2019-01" db="EMBL/GenBank/DDBJ databases">
        <title>High-quality draft genome of. Pseudomonas songnenensis str. L103, a full-fledged denitrifier isolated from 100 meters deep aquifer in a heavily nitrogen fertilized agricultural area.</title>
        <authorList>
            <person name="Liu M."/>
            <person name="Liu B."/>
        </authorList>
    </citation>
    <scope>NUCLEOTIDE SEQUENCE [LARGE SCALE GENOMIC DNA]</scope>
    <source>
        <strain evidence="4 5">L103</strain>
    </source>
</reference>
<accession>A0A482UC41</accession>
<dbReference type="Proteomes" id="UP000282800">
    <property type="component" value="Unassembled WGS sequence"/>
</dbReference>
<dbReference type="Pfam" id="PF00353">
    <property type="entry name" value="HemolysinCabind"/>
    <property type="match status" value="5"/>
</dbReference>
<dbReference type="InterPro" id="IPR011049">
    <property type="entry name" value="Serralysin-like_metalloprot_C"/>
</dbReference>
<dbReference type="InterPro" id="IPR019960">
    <property type="entry name" value="T1SS_VCA0849"/>
</dbReference>
<dbReference type="PRINTS" id="PR00313">
    <property type="entry name" value="CABNDNGRPT"/>
</dbReference>
<dbReference type="PANTHER" id="PTHR38340">
    <property type="entry name" value="S-LAYER PROTEIN"/>
    <property type="match status" value="1"/>
</dbReference>
<evidence type="ECO:0000256" key="1">
    <source>
        <dbReference type="ARBA" id="ARBA00004613"/>
    </source>
</evidence>
<dbReference type="InterPro" id="IPR001343">
    <property type="entry name" value="Hemolysn_Ca-bd"/>
</dbReference>
<dbReference type="NCBIfam" id="TIGR03661">
    <property type="entry name" value="T1SS_VCA0849"/>
    <property type="match status" value="1"/>
</dbReference>
<sequence length="799" mass="79235">GETLTETFNYTMQDADGDPSTAEITITITGSNDAPTLSVVGAQVFEAGLPSGSDASASSEFASGTFTIGDADGLDDIQSVSINGTSVAIGSLVGSSFAGAHGTLTVTGYDVLTGIATYQYQLTSPTTDVAGVDESDVFEVSVSDGTTSASANLIVGIIDDVPTLGTFVNAVIPNEIGTVNGTFAVVPGADGPAGFEITGPQLSGVTYQTTNNYVGDTFVSTTLTALTSANESVFTLTVSANGTYSFNLIAPEAGYTEAIDFTSLQPGTPVTTISSPTYGWTFDGLKFTGTLPTSFTNPDSGSGSNSDLLNVSGNGFGLGSASSVPDNAGFLYTQSGGADSLRFYADLTSNLKGAVYITWAAYGSVVGGDPLATSTGLGITLTADGWVVIDPGVSFENLVVRVDVQNGGNGGIRVQDFSYTREVLPDDQSLSFTVVAQDGDGDLSNAASLNVQITAANSAGTFVLDGTVGNDVIAASSAIDVIDGKAGFDMVDYSDATTGIAASLATGLGSAGAAGDTYTGIEGILGSAFSDTLVGDESDNYLAGNAGDDILMGGGGNDTLIGGIGSDTLSGGAGNDLLAGGMGADVLDGGAGIDTADYRTDTAGVTVDLVAGTGIGGEAQGDTLTGIENLLGGAGNDTLTGDGGDNYLDGGAGNDTLYGGAGNDTLLGGAGDDILVGGLGDDTLTGGAGRDSFVWRVGDEGGTDTITDFQIDPAGTNTDVIDLSQLLIGVPEDAATLGDYLDFAFGGGSTTISVSLTPGGAPVQDITLNGVDLSALYGTDVADVISGLLDDGALKVDNG</sequence>
<comment type="subcellular location">
    <subcellularLocation>
        <location evidence="1">Secreted</location>
    </subcellularLocation>
</comment>
<organism evidence="4 5">
    <name type="scientific">Pseudomonas songnenensis</name>
    <dbReference type="NCBI Taxonomy" id="1176259"/>
    <lineage>
        <taxon>Bacteria</taxon>
        <taxon>Pseudomonadati</taxon>
        <taxon>Pseudomonadota</taxon>
        <taxon>Gammaproteobacteria</taxon>
        <taxon>Pseudomonadales</taxon>
        <taxon>Pseudomonadaceae</taxon>
        <taxon>Pseudomonas</taxon>
    </lineage>
</organism>
<dbReference type="PANTHER" id="PTHR38340:SF1">
    <property type="entry name" value="S-LAYER PROTEIN"/>
    <property type="match status" value="1"/>
</dbReference>
<dbReference type="GO" id="GO:0005576">
    <property type="term" value="C:extracellular region"/>
    <property type="evidence" value="ECO:0007669"/>
    <property type="project" value="UniProtKB-SubCell"/>
</dbReference>
<protein>
    <submittedName>
        <fullName evidence="4">Type I secretion C-terminal target domain-containing protein</fullName>
    </submittedName>
</protein>
<keyword evidence="3" id="KW-0106">Calcium</keyword>
<evidence type="ECO:0000313" key="4">
    <source>
        <dbReference type="EMBL" id="RYJ60390.1"/>
    </source>
</evidence>
<evidence type="ECO:0000256" key="2">
    <source>
        <dbReference type="ARBA" id="ARBA00022525"/>
    </source>
</evidence>
<evidence type="ECO:0000313" key="5">
    <source>
        <dbReference type="Proteomes" id="UP000282800"/>
    </source>
</evidence>
<evidence type="ECO:0000256" key="3">
    <source>
        <dbReference type="ARBA" id="ARBA00022837"/>
    </source>
</evidence>
<gene>
    <name evidence="4" type="ORF">EJA06_020460</name>
</gene>
<dbReference type="InterPro" id="IPR050557">
    <property type="entry name" value="RTX_toxin/Mannuronan_C5-epim"/>
</dbReference>
<dbReference type="EMBL" id="RWYU02000009">
    <property type="protein sequence ID" value="RYJ60390.1"/>
    <property type="molecule type" value="Genomic_DNA"/>
</dbReference>
<dbReference type="GO" id="GO:0005509">
    <property type="term" value="F:calcium ion binding"/>
    <property type="evidence" value="ECO:0007669"/>
    <property type="project" value="InterPro"/>
</dbReference>